<reference evidence="1 2" key="1">
    <citation type="journal article" date="2022" name="Front. Microbiol.">
        <title>High genomic differentiation and limited gene flow indicate recent cryptic speciation within the genus Laspinema (cyanobacteria).</title>
        <authorList>
            <person name="Stanojkovic A."/>
            <person name="Skoupy S."/>
            <person name="Skaloud P."/>
            <person name="Dvorak P."/>
        </authorList>
    </citation>
    <scope>NUCLEOTIDE SEQUENCE [LARGE SCALE GENOMIC DNA]</scope>
    <source>
        <strain evidence="1 2">D2a</strain>
    </source>
</reference>
<dbReference type="Proteomes" id="UP001525890">
    <property type="component" value="Unassembled WGS sequence"/>
</dbReference>
<sequence>MSFPLLKDFIAFILARPKISENHPQSSDTSSGGMTRQVSGLLWRSGVLFNRSTAQRVIPPLAASTYRR</sequence>
<proteinExistence type="predicted"/>
<accession>A0ABT2MV60</accession>
<gene>
    <name evidence="1" type="ORF">NG799_20135</name>
</gene>
<dbReference type="EMBL" id="JAMXFF010000034">
    <property type="protein sequence ID" value="MCT7968619.1"/>
    <property type="molecule type" value="Genomic_DNA"/>
</dbReference>
<dbReference type="RefSeq" id="WP_368008127.1">
    <property type="nucleotide sequence ID" value="NZ_JAMXFF010000034.1"/>
</dbReference>
<name>A0ABT2MV60_9CYAN</name>
<evidence type="ECO:0000313" key="2">
    <source>
        <dbReference type="Proteomes" id="UP001525890"/>
    </source>
</evidence>
<keyword evidence="2" id="KW-1185">Reference proteome</keyword>
<organism evidence="1 2">
    <name type="scientific">Laspinema palackyanum D2a</name>
    <dbReference type="NCBI Taxonomy" id="2953684"/>
    <lineage>
        <taxon>Bacteria</taxon>
        <taxon>Bacillati</taxon>
        <taxon>Cyanobacteriota</taxon>
        <taxon>Cyanophyceae</taxon>
        <taxon>Oscillatoriophycideae</taxon>
        <taxon>Oscillatoriales</taxon>
        <taxon>Laspinemataceae</taxon>
        <taxon>Laspinema</taxon>
        <taxon>Laspinema palackyanum</taxon>
    </lineage>
</organism>
<protein>
    <submittedName>
        <fullName evidence="1">Uncharacterized protein</fullName>
    </submittedName>
</protein>
<comment type="caution">
    <text evidence="1">The sequence shown here is derived from an EMBL/GenBank/DDBJ whole genome shotgun (WGS) entry which is preliminary data.</text>
</comment>
<evidence type="ECO:0000313" key="1">
    <source>
        <dbReference type="EMBL" id="MCT7968619.1"/>
    </source>
</evidence>